<name>A0AAN7A9U2_9PEZI</name>
<dbReference type="PANTHER" id="PTHR43586:SF21">
    <property type="entry name" value="PYRIDOXAL PHOSPHATE (PLP)-DEPENDENT ASPARTATE AMINOTRANSFERASE SUPERFAMILY"/>
    <property type="match status" value="1"/>
</dbReference>
<organism evidence="2 3">
    <name type="scientific">Triangularia setosa</name>
    <dbReference type="NCBI Taxonomy" id="2587417"/>
    <lineage>
        <taxon>Eukaryota</taxon>
        <taxon>Fungi</taxon>
        <taxon>Dikarya</taxon>
        <taxon>Ascomycota</taxon>
        <taxon>Pezizomycotina</taxon>
        <taxon>Sordariomycetes</taxon>
        <taxon>Sordariomycetidae</taxon>
        <taxon>Sordariales</taxon>
        <taxon>Podosporaceae</taxon>
        <taxon>Triangularia</taxon>
    </lineage>
</organism>
<dbReference type="InterPro" id="IPR015422">
    <property type="entry name" value="PyrdxlP-dep_Trfase_small"/>
</dbReference>
<sequence>MPAFSPEDIDNVRVSFPALSGDQVFFDNAAGTQVLGSVADRVQDYLLSPNIVNEGYQAAADFISASSDEIARLVCLTHASNILGTINDIKALSAKIRSLNSRILFCVDGVAYASHRKIDDVDFYIFSWYKVFGPRVQWGIFFNPAESLDDKIGLAGGWCQELIYGIPAVVQYLTPRWERIADQEEGLQFVLLRLLCYFKEILVYGEDTDDTEVRVPTVSFTVEGWRSRDLVEAVERETNGEFKIRWGTYYSVRLAKEVLRLDGDDGAVRVSMVHYNTVEEILLLHGALTTVLDRGARDDDTEVCE</sequence>
<feature type="domain" description="Aminotransferase class V" evidence="1">
    <location>
        <begin position="66"/>
        <end position="134"/>
    </location>
</feature>
<dbReference type="Proteomes" id="UP001302321">
    <property type="component" value="Unassembled WGS sequence"/>
</dbReference>
<gene>
    <name evidence="2" type="ORF">QBC36DRAFT_344469</name>
</gene>
<dbReference type="Gene3D" id="3.40.640.10">
    <property type="entry name" value="Type I PLP-dependent aspartate aminotransferase-like (Major domain)"/>
    <property type="match status" value="1"/>
</dbReference>
<protein>
    <submittedName>
        <fullName evidence="2">Pyridoxal phosphate-dependent transferase</fullName>
    </submittedName>
</protein>
<dbReference type="Pfam" id="PF00266">
    <property type="entry name" value="Aminotran_5"/>
    <property type="match status" value="2"/>
</dbReference>
<proteinExistence type="predicted"/>
<dbReference type="InterPro" id="IPR015424">
    <property type="entry name" value="PyrdxlP-dep_Trfase"/>
</dbReference>
<evidence type="ECO:0000313" key="2">
    <source>
        <dbReference type="EMBL" id="KAK4178614.1"/>
    </source>
</evidence>
<comment type="caution">
    <text evidence="2">The sequence shown here is derived from an EMBL/GenBank/DDBJ whole genome shotgun (WGS) entry which is preliminary data.</text>
</comment>
<dbReference type="Gene3D" id="3.90.1150.10">
    <property type="entry name" value="Aspartate Aminotransferase, domain 1"/>
    <property type="match status" value="1"/>
</dbReference>
<feature type="domain" description="Aminotransferase class V" evidence="1">
    <location>
        <begin position="163"/>
        <end position="282"/>
    </location>
</feature>
<dbReference type="AlphaFoldDB" id="A0AAN7A9U2"/>
<evidence type="ECO:0000313" key="3">
    <source>
        <dbReference type="Proteomes" id="UP001302321"/>
    </source>
</evidence>
<accession>A0AAN7A9U2</accession>
<dbReference type="SUPFAM" id="SSF53383">
    <property type="entry name" value="PLP-dependent transferases"/>
    <property type="match status" value="1"/>
</dbReference>
<reference evidence="2" key="1">
    <citation type="journal article" date="2023" name="Mol. Phylogenet. Evol.">
        <title>Genome-scale phylogeny and comparative genomics of the fungal order Sordariales.</title>
        <authorList>
            <person name="Hensen N."/>
            <person name="Bonometti L."/>
            <person name="Westerberg I."/>
            <person name="Brannstrom I.O."/>
            <person name="Guillou S."/>
            <person name="Cros-Aarteil S."/>
            <person name="Calhoun S."/>
            <person name="Haridas S."/>
            <person name="Kuo A."/>
            <person name="Mondo S."/>
            <person name="Pangilinan J."/>
            <person name="Riley R."/>
            <person name="LaButti K."/>
            <person name="Andreopoulos B."/>
            <person name="Lipzen A."/>
            <person name="Chen C."/>
            <person name="Yan M."/>
            <person name="Daum C."/>
            <person name="Ng V."/>
            <person name="Clum A."/>
            <person name="Steindorff A."/>
            <person name="Ohm R.A."/>
            <person name="Martin F."/>
            <person name="Silar P."/>
            <person name="Natvig D.O."/>
            <person name="Lalanne C."/>
            <person name="Gautier V."/>
            <person name="Ament-Velasquez S.L."/>
            <person name="Kruys A."/>
            <person name="Hutchinson M.I."/>
            <person name="Powell A.J."/>
            <person name="Barry K."/>
            <person name="Miller A.N."/>
            <person name="Grigoriev I.V."/>
            <person name="Debuchy R."/>
            <person name="Gladieux P."/>
            <person name="Hiltunen Thoren M."/>
            <person name="Johannesson H."/>
        </authorList>
    </citation>
    <scope>NUCLEOTIDE SEQUENCE</scope>
    <source>
        <strain evidence="2">CBS 892.96</strain>
    </source>
</reference>
<dbReference type="InterPro" id="IPR000192">
    <property type="entry name" value="Aminotrans_V_dom"/>
</dbReference>
<dbReference type="PANTHER" id="PTHR43586">
    <property type="entry name" value="CYSTEINE DESULFURASE"/>
    <property type="match status" value="1"/>
</dbReference>
<keyword evidence="3" id="KW-1185">Reference proteome</keyword>
<dbReference type="EMBL" id="MU866134">
    <property type="protein sequence ID" value="KAK4178614.1"/>
    <property type="molecule type" value="Genomic_DNA"/>
</dbReference>
<dbReference type="GO" id="GO:0016740">
    <property type="term" value="F:transferase activity"/>
    <property type="evidence" value="ECO:0007669"/>
    <property type="project" value="UniProtKB-KW"/>
</dbReference>
<reference evidence="2" key="2">
    <citation type="submission" date="2023-05" db="EMBL/GenBank/DDBJ databases">
        <authorList>
            <consortium name="Lawrence Berkeley National Laboratory"/>
            <person name="Steindorff A."/>
            <person name="Hensen N."/>
            <person name="Bonometti L."/>
            <person name="Westerberg I."/>
            <person name="Brannstrom I.O."/>
            <person name="Guillou S."/>
            <person name="Cros-Aarteil S."/>
            <person name="Calhoun S."/>
            <person name="Haridas S."/>
            <person name="Kuo A."/>
            <person name="Mondo S."/>
            <person name="Pangilinan J."/>
            <person name="Riley R."/>
            <person name="Labutti K."/>
            <person name="Andreopoulos B."/>
            <person name="Lipzen A."/>
            <person name="Chen C."/>
            <person name="Yanf M."/>
            <person name="Daum C."/>
            <person name="Ng V."/>
            <person name="Clum A."/>
            <person name="Ohm R."/>
            <person name="Martin F."/>
            <person name="Silar P."/>
            <person name="Natvig D."/>
            <person name="Lalanne C."/>
            <person name="Gautier V."/>
            <person name="Ament-Velasquez S.L."/>
            <person name="Kruys A."/>
            <person name="Hutchinson M.I."/>
            <person name="Powell A.J."/>
            <person name="Barry K."/>
            <person name="Miller A.N."/>
            <person name="Grigoriev I.V."/>
            <person name="Debuchy R."/>
            <person name="Gladieux P."/>
            <person name="Thoren M.H."/>
            <person name="Johannesson H."/>
        </authorList>
    </citation>
    <scope>NUCLEOTIDE SEQUENCE</scope>
    <source>
        <strain evidence="2">CBS 892.96</strain>
    </source>
</reference>
<keyword evidence="2" id="KW-0808">Transferase</keyword>
<dbReference type="InterPro" id="IPR015421">
    <property type="entry name" value="PyrdxlP-dep_Trfase_major"/>
</dbReference>
<evidence type="ECO:0000259" key="1">
    <source>
        <dbReference type="Pfam" id="PF00266"/>
    </source>
</evidence>